<comment type="caution">
    <text evidence="2">The sequence shown here is derived from an EMBL/GenBank/DDBJ whole genome shotgun (WGS) entry which is preliminary data.</text>
</comment>
<accession>A0AAW0Z2A6</accession>
<feature type="compositionally biased region" description="Acidic residues" evidence="1">
    <location>
        <begin position="88"/>
        <end position="98"/>
    </location>
</feature>
<sequence>MADLTPPSSNNNTPQRSLQPDEDESPSPTRQHHTTTAFAGDRLPHPLATSTSHAMDLDSVDAQGRASSTPSDSGNSQDEGTAQAEGVLIEDEDSDEGMGMDMEPASDSGDDEHVGTGKIDQAGAGSGAQAGLVETGLNLLSKLDPRTSSKIGQKRSKYDSKRRSNHARGAFSTPGGQSAGAKKDNDLYESDIVERWNRDFGDVCAEAKTSKPTTGSTTAPEAAVPIEPSPITA</sequence>
<feature type="compositionally biased region" description="Polar residues" evidence="1">
    <location>
        <begin position="65"/>
        <end position="80"/>
    </location>
</feature>
<organism evidence="2 3">
    <name type="scientific">Kwoniella newhampshirensis</name>
    <dbReference type="NCBI Taxonomy" id="1651941"/>
    <lineage>
        <taxon>Eukaryota</taxon>
        <taxon>Fungi</taxon>
        <taxon>Dikarya</taxon>
        <taxon>Basidiomycota</taxon>
        <taxon>Agaricomycotina</taxon>
        <taxon>Tremellomycetes</taxon>
        <taxon>Tremellales</taxon>
        <taxon>Cryptococcaceae</taxon>
        <taxon>Kwoniella</taxon>
    </lineage>
</organism>
<dbReference type="KEGG" id="kne:92178743"/>
<feature type="region of interest" description="Disordered" evidence="1">
    <location>
        <begin position="1"/>
        <end position="127"/>
    </location>
</feature>
<protein>
    <recommendedName>
        <fullName evidence="4">Btz domain-containing protein</fullName>
    </recommendedName>
</protein>
<dbReference type="Proteomes" id="UP001388673">
    <property type="component" value="Unassembled WGS sequence"/>
</dbReference>
<evidence type="ECO:0008006" key="4">
    <source>
        <dbReference type="Google" id="ProtNLM"/>
    </source>
</evidence>
<feature type="region of interest" description="Disordered" evidence="1">
    <location>
        <begin position="140"/>
        <end position="186"/>
    </location>
</feature>
<evidence type="ECO:0000313" key="3">
    <source>
        <dbReference type="Proteomes" id="UP001388673"/>
    </source>
</evidence>
<feature type="compositionally biased region" description="Polar residues" evidence="1">
    <location>
        <begin position="26"/>
        <end position="37"/>
    </location>
</feature>
<name>A0AAW0Z2A6_9TREE</name>
<feature type="compositionally biased region" description="Polar residues" evidence="1">
    <location>
        <begin position="1"/>
        <end position="18"/>
    </location>
</feature>
<feature type="region of interest" description="Disordered" evidence="1">
    <location>
        <begin position="207"/>
        <end position="233"/>
    </location>
</feature>
<reference evidence="2 3" key="1">
    <citation type="journal article" date="2024" name="bioRxiv">
        <title>Comparative genomics of Cryptococcus and Kwoniella reveals pathogenesis evolution and contrasting karyotype dynamics via intercentromeric recombination or chromosome fusion.</title>
        <authorList>
            <person name="Coelho M.A."/>
            <person name="David-Palma M."/>
            <person name="Shea T."/>
            <person name="Bowers K."/>
            <person name="McGinley-Smith S."/>
            <person name="Mohammad A.W."/>
            <person name="Gnirke A."/>
            <person name="Yurkov A.M."/>
            <person name="Nowrousian M."/>
            <person name="Sun S."/>
            <person name="Cuomo C.A."/>
            <person name="Heitman J."/>
        </authorList>
    </citation>
    <scope>NUCLEOTIDE SEQUENCE [LARGE SCALE GENOMIC DNA]</scope>
    <source>
        <strain evidence="2 3">CBS 13917</strain>
    </source>
</reference>
<feature type="compositionally biased region" description="Polar residues" evidence="1">
    <location>
        <begin position="210"/>
        <end position="219"/>
    </location>
</feature>
<dbReference type="AlphaFoldDB" id="A0AAW0Z2A6"/>
<dbReference type="RefSeq" id="XP_066804534.1">
    <property type="nucleotide sequence ID" value="XM_066944611.1"/>
</dbReference>
<gene>
    <name evidence="2" type="ORF">IAR55_001484</name>
</gene>
<proteinExistence type="predicted"/>
<evidence type="ECO:0000313" key="2">
    <source>
        <dbReference type="EMBL" id="KAK8864238.1"/>
    </source>
</evidence>
<evidence type="ECO:0000256" key="1">
    <source>
        <dbReference type="SAM" id="MobiDB-lite"/>
    </source>
</evidence>
<dbReference type="GeneID" id="92178743"/>
<dbReference type="EMBL" id="JBCAWK010000003">
    <property type="protein sequence ID" value="KAK8864238.1"/>
    <property type="molecule type" value="Genomic_DNA"/>
</dbReference>
<keyword evidence="3" id="KW-1185">Reference proteome</keyword>